<dbReference type="InterPro" id="IPR050283">
    <property type="entry name" value="E-box_TF_Regulators"/>
</dbReference>
<evidence type="ECO:0000313" key="4">
    <source>
        <dbReference type="Proteomes" id="UP001359485"/>
    </source>
</evidence>
<dbReference type="InterPro" id="IPR036638">
    <property type="entry name" value="HLH_DNA-bd_sf"/>
</dbReference>
<dbReference type="InterPro" id="IPR011598">
    <property type="entry name" value="bHLH_dom"/>
</dbReference>
<sequence>MENLDLEAVNRQFLLESQGFLGPIVSGGTGSCTSSSSAHSDLFFYDDSSNSEVSTCSYGTDDENSQESAGGSNRRVRHRRRTKCLQQQVQQRQAANLRERKRMQSINDAFEGLRAHIPTLPYEKRLSKVDTLKLAIGYINFLSELVRNDKSGENGLSLKTGNCNHREEPKKVVVRDVPHEHLPFDWVPGSRYQASSSLIAIALDYNEKCYALASGVSYHPITSNISPVFC</sequence>
<evidence type="ECO:0000313" key="3">
    <source>
        <dbReference type="EMBL" id="KAK6622127.1"/>
    </source>
</evidence>
<organism evidence="3 4">
    <name type="scientific">Polyplax serrata</name>
    <name type="common">Common mouse louse</name>
    <dbReference type="NCBI Taxonomy" id="468196"/>
    <lineage>
        <taxon>Eukaryota</taxon>
        <taxon>Metazoa</taxon>
        <taxon>Ecdysozoa</taxon>
        <taxon>Arthropoda</taxon>
        <taxon>Hexapoda</taxon>
        <taxon>Insecta</taxon>
        <taxon>Pterygota</taxon>
        <taxon>Neoptera</taxon>
        <taxon>Paraneoptera</taxon>
        <taxon>Psocodea</taxon>
        <taxon>Troctomorpha</taxon>
        <taxon>Phthiraptera</taxon>
        <taxon>Anoplura</taxon>
        <taxon>Polyplacidae</taxon>
        <taxon>Polyplax</taxon>
    </lineage>
</organism>
<name>A0ABR1ALG6_POLSC</name>
<dbReference type="PANTHER" id="PTHR23349:SF112">
    <property type="entry name" value="48 RELATED 1, ISOFORM B"/>
    <property type="match status" value="1"/>
</dbReference>
<dbReference type="Proteomes" id="UP001359485">
    <property type="component" value="Unassembled WGS sequence"/>
</dbReference>
<dbReference type="Pfam" id="PF00010">
    <property type="entry name" value="HLH"/>
    <property type="match status" value="1"/>
</dbReference>
<comment type="caution">
    <text evidence="3">The sequence shown here is derived from an EMBL/GenBank/DDBJ whole genome shotgun (WGS) entry which is preliminary data.</text>
</comment>
<dbReference type="CDD" id="cd11417">
    <property type="entry name" value="bHLH_TS_PTF1A"/>
    <property type="match status" value="1"/>
</dbReference>
<dbReference type="EMBL" id="JAWJWF010000047">
    <property type="protein sequence ID" value="KAK6622127.1"/>
    <property type="molecule type" value="Genomic_DNA"/>
</dbReference>
<evidence type="ECO:0000259" key="2">
    <source>
        <dbReference type="PROSITE" id="PS50888"/>
    </source>
</evidence>
<dbReference type="Gene3D" id="4.10.280.10">
    <property type="entry name" value="Helix-loop-helix DNA-binding domain"/>
    <property type="match status" value="1"/>
</dbReference>
<reference evidence="3 4" key="1">
    <citation type="submission" date="2023-09" db="EMBL/GenBank/DDBJ databases">
        <title>Genomes of two closely related lineages of the louse Polyplax serrata with different host specificities.</title>
        <authorList>
            <person name="Martinu J."/>
            <person name="Tarabai H."/>
            <person name="Stefka J."/>
            <person name="Hypsa V."/>
        </authorList>
    </citation>
    <scope>NUCLEOTIDE SEQUENCE [LARGE SCALE GENOMIC DNA]</scope>
    <source>
        <strain evidence="3">98ZLc_SE</strain>
    </source>
</reference>
<accession>A0ABR1ALG6</accession>
<dbReference type="PROSITE" id="PS50888">
    <property type="entry name" value="BHLH"/>
    <property type="match status" value="1"/>
</dbReference>
<keyword evidence="4" id="KW-1185">Reference proteome</keyword>
<proteinExistence type="predicted"/>
<feature type="region of interest" description="Disordered" evidence="1">
    <location>
        <begin position="55"/>
        <end position="82"/>
    </location>
</feature>
<gene>
    <name evidence="3" type="ORF">RUM44_001934</name>
</gene>
<feature type="domain" description="BHLH" evidence="2">
    <location>
        <begin position="90"/>
        <end position="142"/>
    </location>
</feature>
<dbReference type="PANTHER" id="PTHR23349">
    <property type="entry name" value="BASIC HELIX-LOOP-HELIX TRANSCRIPTION FACTOR, TWIST"/>
    <property type="match status" value="1"/>
</dbReference>
<dbReference type="SMART" id="SM00353">
    <property type="entry name" value="HLH"/>
    <property type="match status" value="1"/>
</dbReference>
<dbReference type="SUPFAM" id="SSF47459">
    <property type="entry name" value="HLH, helix-loop-helix DNA-binding domain"/>
    <property type="match status" value="1"/>
</dbReference>
<protein>
    <recommendedName>
        <fullName evidence="2">BHLH domain-containing protein</fullName>
    </recommendedName>
</protein>
<evidence type="ECO:0000256" key="1">
    <source>
        <dbReference type="SAM" id="MobiDB-lite"/>
    </source>
</evidence>